<dbReference type="GO" id="GO:0003677">
    <property type="term" value="F:DNA binding"/>
    <property type="evidence" value="ECO:0007669"/>
    <property type="project" value="UniProtKB-KW"/>
</dbReference>
<dbReference type="Proteomes" id="UP000433652">
    <property type="component" value="Unassembled WGS sequence"/>
</dbReference>
<evidence type="ECO:0000256" key="1">
    <source>
        <dbReference type="ARBA" id="ARBA00023015"/>
    </source>
</evidence>
<evidence type="ECO:0000313" key="5">
    <source>
        <dbReference type="EMBL" id="MXO58087.1"/>
    </source>
</evidence>
<proteinExistence type="predicted"/>
<keyword evidence="2" id="KW-0238">DNA-binding</keyword>
<dbReference type="SUPFAM" id="SSF46785">
    <property type="entry name" value="Winged helix' DNA-binding domain"/>
    <property type="match status" value="1"/>
</dbReference>
<accession>A0A6I4SSX0</accession>
<dbReference type="SMART" id="SM00347">
    <property type="entry name" value="HTH_MARR"/>
    <property type="match status" value="1"/>
</dbReference>
<dbReference type="Pfam" id="PF12802">
    <property type="entry name" value="MarR_2"/>
    <property type="match status" value="1"/>
</dbReference>
<gene>
    <name evidence="5" type="ORF">GRI89_00815</name>
</gene>
<organism evidence="5 6">
    <name type="scientific">Croceibacterium salegens</name>
    <dbReference type="NCBI Taxonomy" id="1737568"/>
    <lineage>
        <taxon>Bacteria</taxon>
        <taxon>Pseudomonadati</taxon>
        <taxon>Pseudomonadota</taxon>
        <taxon>Alphaproteobacteria</taxon>
        <taxon>Sphingomonadales</taxon>
        <taxon>Erythrobacteraceae</taxon>
        <taxon>Croceibacterium</taxon>
    </lineage>
</organism>
<keyword evidence="3" id="KW-0804">Transcription</keyword>
<dbReference type="InterPro" id="IPR036388">
    <property type="entry name" value="WH-like_DNA-bd_sf"/>
</dbReference>
<name>A0A6I4SSX0_9SPHN</name>
<evidence type="ECO:0000256" key="3">
    <source>
        <dbReference type="ARBA" id="ARBA00023163"/>
    </source>
</evidence>
<dbReference type="PRINTS" id="PR00598">
    <property type="entry name" value="HTHMARR"/>
</dbReference>
<evidence type="ECO:0000256" key="2">
    <source>
        <dbReference type="ARBA" id="ARBA00023125"/>
    </source>
</evidence>
<dbReference type="GO" id="GO:0003700">
    <property type="term" value="F:DNA-binding transcription factor activity"/>
    <property type="evidence" value="ECO:0007669"/>
    <property type="project" value="InterPro"/>
</dbReference>
<dbReference type="InterPro" id="IPR000835">
    <property type="entry name" value="HTH_MarR-typ"/>
</dbReference>
<feature type="domain" description="HTH marR-type" evidence="4">
    <location>
        <begin position="1"/>
        <end position="141"/>
    </location>
</feature>
<reference evidence="5 6" key="1">
    <citation type="submission" date="2019-12" db="EMBL/GenBank/DDBJ databases">
        <title>Genomic-based taxomic classification of the family Erythrobacteraceae.</title>
        <authorList>
            <person name="Xu L."/>
        </authorList>
    </citation>
    <scope>NUCLEOTIDE SEQUENCE [LARGE SCALE GENOMIC DNA]</scope>
    <source>
        <strain evidence="5 6">MCCC 1K01500</strain>
    </source>
</reference>
<evidence type="ECO:0000313" key="6">
    <source>
        <dbReference type="Proteomes" id="UP000433652"/>
    </source>
</evidence>
<dbReference type="RefSeq" id="WP_159791367.1">
    <property type="nucleotide sequence ID" value="NZ_WTYM01000021.1"/>
</dbReference>
<sequence>MKQSTRLSDFLPYRLSVTSNAVSGRISQEYRSRFGLSIPEWRVMAVLGDAGGLTQRDLTRLTLMDKVAVNRACKVLEERQLVVREPNASDGRSHLLKLTPEGVEMHSQIMPLALDMERHLFARFSEDEVDTFRSLLVRVLAEAEELDSESFDGADYGLGAPD</sequence>
<evidence type="ECO:0000259" key="4">
    <source>
        <dbReference type="PROSITE" id="PS50995"/>
    </source>
</evidence>
<protein>
    <submittedName>
        <fullName evidence="5">MarR family transcriptional regulator</fullName>
    </submittedName>
</protein>
<dbReference type="AlphaFoldDB" id="A0A6I4SSX0"/>
<dbReference type="PANTHER" id="PTHR35790:SF4">
    <property type="entry name" value="HTH-TYPE TRANSCRIPTIONAL REGULATOR PCHR"/>
    <property type="match status" value="1"/>
</dbReference>
<dbReference type="EMBL" id="WTYM01000021">
    <property type="protein sequence ID" value="MXO58087.1"/>
    <property type="molecule type" value="Genomic_DNA"/>
</dbReference>
<dbReference type="OrthoDB" id="8906692at2"/>
<comment type="caution">
    <text evidence="5">The sequence shown here is derived from an EMBL/GenBank/DDBJ whole genome shotgun (WGS) entry which is preliminary data.</text>
</comment>
<dbReference type="Gene3D" id="1.10.10.10">
    <property type="entry name" value="Winged helix-like DNA-binding domain superfamily/Winged helix DNA-binding domain"/>
    <property type="match status" value="1"/>
</dbReference>
<dbReference type="InterPro" id="IPR036390">
    <property type="entry name" value="WH_DNA-bd_sf"/>
</dbReference>
<keyword evidence="6" id="KW-1185">Reference proteome</keyword>
<keyword evidence="1" id="KW-0805">Transcription regulation</keyword>
<dbReference type="PROSITE" id="PS50995">
    <property type="entry name" value="HTH_MARR_2"/>
    <property type="match status" value="1"/>
</dbReference>
<dbReference type="InterPro" id="IPR052067">
    <property type="entry name" value="Metal_resp_HTH_trans_reg"/>
</dbReference>
<dbReference type="PANTHER" id="PTHR35790">
    <property type="entry name" value="HTH-TYPE TRANSCRIPTIONAL REGULATOR PCHR"/>
    <property type="match status" value="1"/>
</dbReference>